<gene>
    <name evidence="1" type="ORF">CEUR00632_LOCUS10879</name>
</gene>
<reference evidence="1" key="1">
    <citation type="submission" date="2021-01" db="EMBL/GenBank/DDBJ databases">
        <authorList>
            <person name="Corre E."/>
            <person name="Pelletier E."/>
            <person name="Niang G."/>
            <person name="Scheremetjew M."/>
            <person name="Finn R."/>
            <person name="Kale V."/>
            <person name="Holt S."/>
            <person name="Cochrane G."/>
            <person name="Meng A."/>
            <person name="Brown T."/>
            <person name="Cohen L."/>
        </authorList>
    </citation>
    <scope>NUCLEOTIDE SEQUENCE</scope>
    <source>
        <strain evidence="1">CCMP219</strain>
    </source>
</reference>
<evidence type="ECO:0000313" key="1">
    <source>
        <dbReference type="EMBL" id="CAD8291284.1"/>
    </source>
</evidence>
<organism evidence="1">
    <name type="scientific">Chlamydomonas euryale</name>
    <dbReference type="NCBI Taxonomy" id="1486919"/>
    <lineage>
        <taxon>Eukaryota</taxon>
        <taxon>Viridiplantae</taxon>
        <taxon>Chlorophyta</taxon>
        <taxon>core chlorophytes</taxon>
        <taxon>Chlorophyceae</taxon>
        <taxon>CS clade</taxon>
        <taxon>Chlamydomonadales</taxon>
        <taxon>Chlamydomonadaceae</taxon>
        <taxon>Chlamydomonas</taxon>
    </lineage>
</organism>
<dbReference type="AlphaFoldDB" id="A0A7R9VC64"/>
<proteinExistence type="predicted"/>
<name>A0A7R9VC64_9CHLO</name>
<protein>
    <submittedName>
        <fullName evidence="1">Uncharacterized protein</fullName>
    </submittedName>
</protein>
<sequence length="208" mass="22250">MQHLHAVCSAVEELGTCISSNEGTFPLAFVAFRLEQVAAEVWPRPHMTSSSARSMAVGCDNHNKAFGTPLIVSSLSRSCNGSVLALLRAYELLLGRHVAGVSDAEVSSTRMRHQLLAGLFMQCSMAAEELSGVQLGLAADDSYDAGHGTPESLLRTSTKLAVGTDPTTARQMGYLAEACERFALEAHRLGGVAGEELAKSFDDLRRRL</sequence>
<dbReference type="EMBL" id="HBEC01023821">
    <property type="protein sequence ID" value="CAD8291284.1"/>
    <property type="molecule type" value="Transcribed_RNA"/>
</dbReference>
<accession>A0A7R9VC64</accession>